<dbReference type="PANTHER" id="PTHR30024:SF47">
    <property type="entry name" value="TAURINE-BINDING PERIPLASMIC PROTEIN"/>
    <property type="match status" value="1"/>
</dbReference>
<dbReference type="InterPro" id="IPR044527">
    <property type="entry name" value="NrtA/CpmA_ABC-bd_dom"/>
</dbReference>
<dbReference type="PANTHER" id="PTHR30024">
    <property type="entry name" value="ALIPHATIC SULFONATES-BINDING PROTEIN-RELATED"/>
    <property type="match status" value="1"/>
</dbReference>
<keyword evidence="12" id="KW-1185">Reference proteome</keyword>
<evidence type="ECO:0000256" key="1">
    <source>
        <dbReference type="ARBA" id="ARBA00004308"/>
    </source>
</evidence>
<dbReference type="Proteomes" id="UP000191661">
    <property type="component" value="Unassembled WGS sequence"/>
</dbReference>
<keyword evidence="9" id="KW-1133">Transmembrane helix</keyword>
<gene>
    <name evidence="11" type="ORF">MBBAR_16c00130</name>
</gene>
<dbReference type="GO" id="GO:0012505">
    <property type="term" value="C:endomembrane system"/>
    <property type="evidence" value="ECO:0007669"/>
    <property type="project" value="UniProtKB-SubCell"/>
</dbReference>
<keyword evidence="5" id="KW-1003">Cell membrane</keyword>
<evidence type="ECO:0000256" key="2">
    <source>
        <dbReference type="ARBA" id="ARBA00004418"/>
    </source>
</evidence>
<dbReference type="EMBL" id="JXMW01000016">
    <property type="protein sequence ID" value="OQD58410.1"/>
    <property type="molecule type" value="Genomic_DNA"/>
</dbReference>
<evidence type="ECO:0000313" key="12">
    <source>
        <dbReference type="Proteomes" id="UP000191661"/>
    </source>
</evidence>
<dbReference type="Gene3D" id="3.40.190.10">
    <property type="entry name" value="Periplasmic binding protein-like II"/>
    <property type="match status" value="2"/>
</dbReference>
<keyword evidence="6" id="KW-0997">Cell inner membrane</keyword>
<sequence>MDNKYIVLIIAIVIVLIGAGAYLYANSSDPDTVNIGYLPSDHHAALLIAEAEKKYESKGVKVNLVKFDNGGNLMTAMANGEVDVGYVGITPALSSISKGVPVKIVSSVQEEGSGIVVPDDSGISNVSDLKDKNVATPDPSSIQYMLLLYALKEANLDKNDLTISSLKSPQLVDAIKTKKLDGIVAFEPFVTQAVLNANGTEIASSNDILPEHPCCVIVAREDFITNHEDKLKIILDIHNETTEYILKSPEEAASKLPADQFDVNVEKVAMKNIKFTSGLSDDYKNKVKDFMDIEIDLGLIEKALDINKIFQTI</sequence>
<feature type="transmembrane region" description="Helical" evidence="9">
    <location>
        <begin position="5"/>
        <end position="25"/>
    </location>
</feature>
<evidence type="ECO:0000259" key="10">
    <source>
        <dbReference type="SMART" id="SM00062"/>
    </source>
</evidence>
<evidence type="ECO:0000256" key="7">
    <source>
        <dbReference type="ARBA" id="ARBA00022729"/>
    </source>
</evidence>
<evidence type="ECO:0000256" key="6">
    <source>
        <dbReference type="ARBA" id="ARBA00022519"/>
    </source>
</evidence>
<keyword evidence="4" id="KW-0813">Transport</keyword>
<dbReference type="GO" id="GO:0042626">
    <property type="term" value="F:ATPase-coupled transmembrane transporter activity"/>
    <property type="evidence" value="ECO:0007669"/>
    <property type="project" value="InterPro"/>
</dbReference>
<dbReference type="SMART" id="SM00062">
    <property type="entry name" value="PBPb"/>
    <property type="match status" value="1"/>
</dbReference>
<keyword evidence="7" id="KW-0732">Signal</keyword>
<proteinExistence type="inferred from homology"/>
<evidence type="ECO:0000256" key="8">
    <source>
        <dbReference type="ARBA" id="ARBA00023136"/>
    </source>
</evidence>
<dbReference type="InterPro" id="IPR001638">
    <property type="entry name" value="Solute-binding_3/MltF_N"/>
</dbReference>
<evidence type="ECO:0000256" key="3">
    <source>
        <dbReference type="ARBA" id="ARBA00010742"/>
    </source>
</evidence>
<dbReference type="AlphaFoldDB" id="A0A1V6N0Z9"/>
<dbReference type="GO" id="GO:0016020">
    <property type="term" value="C:membrane"/>
    <property type="evidence" value="ECO:0007669"/>
    <property type="project" value="InterPro"/>
</dbReference>
<evidence type="ECO:0000256" key="5">
    <source>
        <dbReference type="ARBA" id="ARBA00022475"/>
    </source>
</evidence>
<dbReference type="CDD" id="cd13553">
    <property type="entry name" value="PBP2_NrtA_CpmA_like"/>
    <property type="match status" value="1"/>
</dbReference>
<dbReference type="NCBIfam" id="TIGR01728">
    <property type="entry name" value="SsuA_fam"/>
    <property type="match status" value="1"/>
</dbReference>
<evidence type="ECO:0000256" key="4">
    <source>
        <dbReference type="ARBA" id="ARBA00022448"/>
    </source>
</evidence>
<comment type="similarity">
    <text evidence="3">Belongs to the bacterial solute-binding protein SsuA/TauA family.</text>
</comment>
<keyword evidence="8 9" id="KW-0472">Membrane</keyword>
<feature type="domain" description="Solute-binding protein family 3/N-terminal" evidence="10">
    <location>
        <begin position="32"/>
        <end position="254"/>
    </location>
</feature>
<dbReference type="InterPro" id="IPR010067">
    <property type="entry name" value="ABC_SsuA_sub-bd"/>
</dbReference>
<comment type="subcellular location">
    <subcellularLocation>
        <location evidence="1">Endomembrane system</location>
    </subcellularLocation>
    <subcellularLocation>
        <location evidence="2">Periplasm</location>
    </subcellularLocation>
</comment>
<dbReference type="GO" id="GO:0042597">
    <property type="term" value="C:periplasmic space"/>
    <property type="evidence" value="ECO:0007669"/>
    <property type="project" value="UniProtKB-SubCell"/>
</dbReference>
<dbReference type="OrthoDB" id="10037at2157"/>
<comment type="caution">
    <text evidence="11">The sequence shown here is derived from an EMBL/GenBank/DDBJ whole genome shotgun (WGS) entry which is preliminary data.</text>
</comment>
<name>A0A1V6N0Z9_METAZ</name>
<organism evidence="11 12">
    <name type="scientific">Methanobrevibacter arboriphilus JCM 13429 = DSM 1125</name>
    <dbReference type="NCBI Taxonomy" id="1300164"/>
    <lineage>
        <taxon>Archaea</taxon>
        <taxon>Methanobacteriati</taxon>
        <taxon>Methanobacteriota</taxon>
        <taxon>Methanomada group</taxon>
        <taxon>Methanobacteria</taxon>
        <taxon>Methanobacteriales</taxon>
        <taxon>Methanobacteriaceae</taxon>
        <taxon>Methanobrevibacter</taxon>
    </lineage>
</organism>
<dbReference type="SUPFAM" id="SSF53850">
    <property type="entry name" value="Periplasmic binding protein-like II"/>
    <property type="match status" value="1"/>
</dbReference>
<protein>
    <submittedName>
        <fullName evidence="11">ABC-type transporter, substrate-binding protein</fullName>
    </submittedName>
</protein>
<keyword evidence="9" id="KW-0812">Transmembrane</keyword>
<accession>A0A1V6N0Z9</accession>
<evidence type="ECO:0000313" key="11">
    <source>
        <dbReference type="EMBL" id="OQD58410.1"/>
    </source>
</evidence>
<dbReference type="RefSeq" id="WP_080460694.1">
    <property type="nucleotide sequence ID" value="NZ_JXMW01000016.1"/>
</dbReference>
<dbReference type="Pfam" id="PF13379">
    <property type="entry name" value="NMT1_2"/>
    <property type="match status" value="1"/>
</dbReference>
<reference evidence="11 12" key="1">
    <citation type="submission" date="2014-12" db="EMBL/GenBank/DDBJ databases">
        <title>Genome sequence of Methanobrevibacter arboriphilicus DH1, DSM1125.</title>
        <authorList>
            <person name="Poehlein A."/>
            <person name="Thauer R.K."/>
            <person name="Seedorf H."/>
            <person name="Daniel R."/>
        </authorList>
    </citation>
    <scope>NUCLEOTIDE SEQUENCE [LARGE SCALE GENOMIC DNA]</scope>
    <source>
        <strain evidence="11 12">DH1</strain>
    </source>
</reference>
<evidence type="ECO:0000256" key="9">
    <source>
        <dbReference type="SAM" id="Phobius"/>
    </source>
</evidence>